<dbReference type="AlphaFoldDB" id="A0A3E2H0I6"/>
<gene>
    <name evidence="2" type="ORF">B7463_g9415</name>
</gene>
<dbReference type="OrthoDB" id="2117996at2759"/>
<evidence type="ECO:0000256" key="1">
    <source>
        <dbReference type="SAM" id="SignalP"/>
    </source>
</evidence>
<protein>
    <submittedName>
        <fullName evidence="2">Uncharacterized protein</fullName>
    </submittedName>
</protein>
<accession>A0A3E2H0I6</accession>
<dbReference type="EMBL" id="NCSJ02000233">
    <property type="protein sequence ID" value="RFU26920.1"/>
    <property type="molecule type" value="Genomic_DNA"/>
</dbReference>
<feature type="chain" id="PRO_5017607598" evidence="1">
    <location>
        <begin position="19"/>
        <end position="173"/>
    </location>
</feature>
<proteinExistence type="predicted"/>
<keyword evidence="3" id="KW-1185">Reference proteome</keyword>
<reference evidence="2 3" key="1">
    <citation type="submission" date="2018-05" db="EMBL/GenBank/DDBJ databases">
        <title>Draft genome sequence of Scytalidium lignicola DSM 105466, a ubiquitous saprotrophic fungus.</title>
        <authorList>
            <person name="Buettner E."/>
            <person name="Gebauer A.M."/>
            <person name="Hofrichter M."/>
            <person name="Liers C."/>
            <person name="Kellner H."/>
        </authorList>
    </citation>
    <scope>NUCLEOTIDE SEQUENCE [LARGE SCALE GENOMIC DNA]</scope>
    <source>
        <strain evidence="2 3">DSM 105466</strain>
    </source>
</reference>
<dbReference type="Proteomes" id="UP000258309">
    <property type="component" value="Unassembled WGS sequence"/>
</dbReference>
<evidence type="ECO:0000313" key="3">
    <source>
        <dbReference type="Proteomes" id="UP000258309"/>
    </source>
</evidence>
<name>A0A3E2H0I6_SCYLI</name>
<comment type="caution">
    <text evidence="2">The sequence shown here is derived from an EMBL/GenBank/DDBJ whole genome shotgun (WGS) entry which is preliminary data.</text>
</comment>
<organism evidence="2 3">
    <name type="scientific">Scytalidium lignicola</name>
    <name type="common">Hyphomycete</name>
    <dbReference type="NCBI Taxonomy" id="5539"/>
    <lineage>
        <taxon>Eukaryota</taxon>
        <taxon>Fungi</taxon>
        <taxon>Dikarya</taxon>
        <taxon>Ascomycota</taxon>
        <taxon>Pezizomycotina</taxon>
        <taxon>Leotiomycetes</taxon>
        <taxon>Leotiomycetes incertae sedis</taxon>
        <taxon>Scytalidium</taxon>
    </lineage>
</organism>
<feature type="signal peptide" evidence="1">
    <location>
        <begin position="1"/>
        <end position="18"/>
    </location>
</feature>
<keyword evidence="1" id="KW-0732">Signal</keyword>
<sequence>MKASTIFLSAFLAASAMALPTTLQKRIDEQQVFNSINAWINNVDNVNSFLDAPVGQSPSELQSAAQTALDNANDEPIQLQILSDVNNLDSDGLSAVNTLMRVFGNVITQLQNIINSPDEVDAVNNAISSINDTRCKFVLPSVTQLWASAAQAVGAPPPPAASIPNACQTVSKN</sequence>
<feature type="non-terminal residue" evidence="2">
    <location>
        <position position="1"/>
    </location>
</feature>
<feature type="non-terminal residue" evidence="2">
    <location>
        <position position="173"/>
    </location>
</feature>
<evidence type="ECO:0000313" key="2">
    <source>
        <dbReference type="EMBL" id="RFU26920.1"/>
    </source>
</evidence>